<reference evidence="1 2" key="1">
    <citation type="submission" date="2021-06" db="EMBL/GenBank/DDBJ databases">
        <authorList>
            <person name="Palmer J.M."/>
        </authorList>
    </citation>
    <scope>NUCLEOTIDE SEQUENCE [LARGE SCALE GENOMIC DNA]</scope>
    <source>
        <strain evidence="2">if_2019</strain>
        <tissue evidence="1">Muscle</tissue>
    </source>
</reference>
<evidence type="ECO:0000313" key="2">
    <source>
        <dbReference type="Proteomes" id="UP001482620"/>
    </source>
</evidence>
<proteinExistence type="predicted"/>
<organism evidence="1 2">
    <name type="scientific">Ilyodon furcidens</name>
    <name type="common">goldbreast splitfin</name>
    <dbReference type="NCBI Taxonomy" id="33524"/>
    <lineage>
        <taxon>Eukaryota</taxon>
        <taxon>Metazoa</taxon>
        <taxon>Chordata</taxon>
        <taxon>Craniata</taxon>
        <taxon>Vertebrata</taxon>
        <taxon>Euteleostomi</taxon>
        <taxon>Actinopterygii</taxon>
        <taxon>Neopterygii</taxon>
        <taxon>Teleostei</taxon>
        <taxon>Neoteleostei</taxon>
        <taxon>Acanthomorphata</taxon>
        <taxon>Ovalentaria</taxon>
        <taxon>Atherinomorphae</taxon>
        <taxon>Cyprinodontiformes</taxon>
        <taxon>Goodeidae</taxon>
        <taxon>Ilyodon</taxon>
    </lineage>
</organism>
<gene>
    <name evidence="1" type="ORF">ILYODFUR_003311</name>
</gene>
<dbReference type="EMBL" id="JAHRIQ010058096">
    <property type="protein sequence ID" value="MEQ2239328.1"/>
    <property type="molecule type" value="Genomic_DNA"/>
</dbReference>
<name>A0ABV0U2B5_9TELE</name>
<dbReference type="Proteomes" id="UP001482620">
    <property type="component" value="Unassembled WGS sequence"/>
</dbReference>
<comment type="caution">
    <text evidence="1">The sequence shown here is derived from an EMBL/GenBank/DDBJ whole genome shotgun (WGS) entry which is preliminary data.</text>
</comment>
<evidence type="ECO:0000313" key="1">
    <source>
        <dbReference type="EMBL" id="MEQ2239328.1"/>
    </source>
</evidence>
<keyword evidence="2" id="KW-1185">Reference proteome</keyword>
<protein>
    <submittedName>
        <fullName evidence="1">Uncharacterized protein</fullName>
    </submittedName>
</protein>
<accession>A0ABV0U2B5</accession>
<sequence>MAGRPHGQSVNSSLFTSCTVPTRPRLALLRCSRSEPSGAESGQIEPVEKGHKIDIKCRIKLKLKIKLRPGVEPKTFLLQDNSATNCNTMQPKIKISCLRRIESVLTGKEWREGGAMQQRSTGQDSNP</sequence>
<dbReference type="PROSITE" id="PS51257">
    <property type="entry name" value="PROKAR_LIPOPROTEIN"/>
    <property type="match status" value="1"/>
</dbReference>